<name>A0A1H0XYQ2_9FLAO</name>
<dbReference type="EMBL" id="FNKL01000001">
    <property type="protein sequence ID" value="SDQ07965.1"/>
    <property type="molecule type" value="Genomic_DNA"/>
</dbReference>
<dbReference type="AlphaFoldDB" id="A0A1H0XYQ2"/>
<evidence type="ECO:0000313" key="2">
    <source>
        <dbReference type="Proteomes" id="UP000199627"/>
    </source>
</evidence>
<accession>A0A1H0XYQ2</accession>
<reference evidence="2" key="1">
    <citation type="submission" date="2016-10" db="EMBL/GenBank/DDBJ databases">
        <authorList>
            <person name="Varghese N."/>
            <person name="Submissions S."/>
        </authorList>
    </citation>
    <scope>NUCLEOTIDE SEQUENCE [LARGE SCALE GENOMIC DNA]</scope>
    <source>
        <strain evidence="2">DSM 17072</strain>
    </source>
</reference>
<sequence length="227" mass="26019">MDNKPVWRTILSVAFGLFALVRLALTCNKMSDNSSSDNYQTQSYNRMSSAIEASKNNYQNNIQNISNDIFYESYDSISKLGDSEMAIYHIKKVKKDTLLPLDLTAKINVDANSYIQKNYDDSLKLAVKLPDNTSIFMHSYEANSGDALENLKALKKKKGIQNIALKMDEPNSKFVSYNYRQNGKKYNGYALISKEDRQYTSIEFENNKLSKDELEMKTFLFLAQLTK</sequence>
<gene>
    <name evidence="1" type="ORF">SAMN05421664_0364</name>
</gene>
<dbReference type="RefSeq" id="WP_089753069.1">
    <property type="nucleotide sequence ID" value="NZ_FNKL01000001.1"/>
</dbReference>
<evidence type="ECO:0000313" key="1">
    <source>
        <dbReference type="EMBL" id="SDQ07965.1"/>
    </source>
</evidence>
<protein>
    <submittedName>
        <fullName evidence="1">Uncharacterized protein</fullName>
    </submittedName>
</protein>
<organism evidence="1 2">
    <name type="scientific">Chryseobacterium soldanellicola</name>
    <dbReference type="NCBI Taxonomy" id="311333"/>
    <lineage>
        <taxon>Bacteria</taxon>
        <taxon>Pseudomonadati</taxon>
        <taxon>Bacteroidota</taxon>
        <taxon>Flavobacteriia</taxon>
        <taxon>Flavobacteriales</taxon>
        <taxon>Weeksellaceae</taxon>
        <taxon>Chryseobacterium group</taxon>
        <taxon>Chryseobacterium</taxon>
    </lineage>
</organism>
<proteinExistence type="predicted"/>
<dbReference type="Proteomes" id="UP000199627">
    <property type="component" value="Unassembled WGS sequence"/>
</dbReference>
<keyword evidence="2" id="KW-1185">Reference proteome</keyword>
<dbReference type="OrthoDB" id="758995at2"/>
<dbReference type="STRING" id="311333.SAMN05421664_0364"/>